<protein>
    <recommendedName>
        <fullName evidence="3">HTH psq-type domain-containing protein</fullName>
    </recommendedName>
</protein>
<reference evidence="1 2" key="1">
    <citation type="journal article" date="2018" name="MBio">
        <title>Comparative Genomics Reveals the Core Gene Toolbox for the Fungus-Insect Symbiosis.</title>
        <authorList>
            <person name="Wang Y."/>
            <person name="Stata M."/>
            <person name="Wang W."/>
            <person name="Stajich J.E."/>
            <person name="White M.M."/>
            <person name="Moncalvo J.M."/>
        </authorList>
    </citation>
    <scope>NUCLEOTIDE SEQUENCE [LARGE SCALE GENOMIC DNA]</scope>
    <source>
        <strain evidence="1 2">AUS-126-30</strain>
    </source>
</reference>
<dbReference type="Proteomes" id="UP000245591">
    <property type="component" value="Unassembled WGS sequence"/>
</dbReference>
<dbReference type="EMBL" id="MBFU01000349">
    <property type="protein sequence ID" value="PWA00239.1"/>
    <property type="molecule type" value="Genomic_DNA"/>
</dbReference>
<feature type="non-terminal residue" evidence="1">
    <location>
        <position position="78"/>
    </location>
</feature>
<name>A0A2U1J5E7_SMIAN</name>
<proteinExistence type="predicted"/>
<evidence type="ECO:0000313" key="2">
    <source>
        <dbReference type="Proteomes" id="UP000245591"/>
    </source>
</evidence>
<sequence length="78" mass="8474">MGKLSIEKKSGIKESLKAGKSVCDVSSKFGISKSTVHRMGRTINSTVMKSKGCCPIKLLPQTKRSIVRMMAHGKHKTA</sequence>
<gene>
    <name evidence="1" type="ORF">BB558_003717</name>
</gene>
<evidence type="ECO:0000313" key="1">
    <source>
        <dbReference type="EMBL" id="PWA00239.1"/>
    </source>
</evidence>
<organism evidence="1 2">
    <name type="scientific">Smittium angustum</name>
    <dbReference type="NCBI Taxonomy" id="133377"/>
    <lineage>
        <taxon>Eukaryota</taxon>
        <taxon>Fungi</taxon>
        <taxon>Fungi incertae sedis</taxon>
        <taxon>Zoopagomycota</taxon>
        <taxon>Kickxellomycotina</taxon>
        <taxon>Harpellomycetes</taxon>
        <taxon>Harpellales</taxon>
        <taxon>Legeriomycetaceae</taxon>
        <taxon>Smittium</taxon>
    </lineage>
</organism>
<keyword evidence="2" id="KW-1185">Reference proteome</keyword>
<dbReference type="AlphaFoldDB" id="A0A2U1J5E7"/>
<accession>A0A2U1J5E7</accession>
<evidence type="ECO:0008006" key="3">
    <source>
        <dbReference type="Google" id="ProtNLM"/>
    </source>
</evidence>
<comment type="caution">
    <text evidence="1">The sequence shown here is derived from an EMBL/GenBank/DDBJ whole genome shotgun (WGS) entry which is preliminary data.</text>
</comment>